<evidence type="ECO:0000259" key="14">
    <source>
        <dbReference type="PROSITE" id="PS52002"/>
    </source>
</evidence>
<dbReference type="SUPFAM" id="SSF50182">
    <property type="entry name" value="Sm-like ribonucleoproteins"/>
    <property type="match status" value="1"/>
</dbReference>
<dbReference type="SMART" id="SM00651">
    <property type="entry name" value="Sm"/>
    <property type="match status" value="1"/>
</dbReference>
<evidence type="ECO:0000256" key="5">
    <source>
        <dbReference type="ARBA" id="ARBA00022552"/>
    </source>
</evidence>
<evidence type="ECO:0000256" key="1">
    <source>
        <dbReference type="ARBA" id="ARBA00004123"/>
    </source>
</evidence>
<keyword evidence="5" id="KW-0698">rRNA processing</keyword>
<protein>
    <submittedName>
        <fullName evidence="15">CYFA0S01e09802g1_1</fullName>
    </submittedName>
</protein>
<gene>
    <name evidence="15" type="ORF">CYFA0S_01e09802g</name>
</gene>
<accession>A0A061AIE0</accession>
<dbReference type="InterPro" id="IPR001163">
    <property type="entry name" value="Sm_dom_euk/arc"/>
</dbReference>
<comment type="similarity">
    <text evidence="3 13">Belongs to the snRNP Sm proteins family. SmF/LSm6 subfamily.</text>
</comment>
<dbReference type="CDD" id="cd01726">
    <property type="entry name" value="LSm6"/>
    <property type="match status" value="1"/>
</dbReference>
<name>A0A061AIE0_CYBFA</name>
<dbReference type="InterPro" id="IPR047575">
    <property type="entry name" value="Sm"/>
</dbReference>
<evidence type="ECO:0000256" key="11">
    <source>
        <dbReference type="ARBA" id="ARBA00023242"/>
    </source>
</evidence>
<dbReference type="GO" id="GO:0046540">
    <property type="term" value="C:U4/U6 x U5 tri-snRNP complex"/>
    <property type="evidence" value="ECO:0007669"/>
    <property type="project" value="TreeGrafter"/>
</dbReference>
<keyword evidence="11 13" id="KW-0539">Nucleus</keyword>
<keyword evidence="8 13" id="KW-0747">Spliceosome</keyword>
<dbReference type="GO" id="GO:0000398">
    <property type="term" value="P:mRNA splicing, via spliceosome"/>
    <property type="evidence" value="ECO:0007669"/>
    <property type="project" value="InterPro"/>
</dbReference>
<evidence type="ECO:0000313" key="15">
    <source>
        <dbReference type="EMBL" id="CDR37342.1"/>
    </source>
</evidence>
<dbReference type="InterPro" id="IPR010920">
    <property type="entry name" value="LSM_dom_sf"/>
</dbReference>
<dbReference type="Gene3D" id="2.30.30.100">
    <property type="match status" value="1"/>
</dbReference>
<dbReference type="PhylomeDB" id="A0A061AIE0"/>
<dbReference type="Pfam" id="PF01423">
    <property type="entry name" value="LSM"/>
    <property type="match status" value="1"/>
</dbReference>
<comment type="subcellular location">
    <subcellularLocation>
        <location evidence="2">Cytoplasm</location>
    </subcellularLocation>
    <subcellularLocation>
        <location evidence="1 13">Nucleus</location>
    </subcellularLocation>
</comment>
<dbReference type="GO" id="GO:0005732">
    <property type="term" value="C:sno(s)RNA-containing ribonucleoprotein complex"/>
    <property type="evidence" value="ECO:0007669"/>
    <property type="project" value="TreeGrafter"/>
</dbReference>
<evidence type="ECO:0000256" key="2">
    <source>
        <dbReference type="ARBA" id="ARBA00004496"/>
    </source>
</evidence>
<dbReference type="GO" id="GO:0000932">
    <property type="term" value="C:P-body"/>
    <property type="evidence" value="ECO:0007669"/>
    <property type="project" value="TreeGrafter"/>
</dbReference>
<sequence>MSTTETTTVSAPSKFLGELTGGKVVVKLYSGEEYHGTLDTIDGYMNIALEETQEVVEGTVTRKYGDVFIRGNNGMLNMFSLHIIITIMSATL</sequence>
<dbReference type="PANTHER" id="PTHR11021:SF1">
    <property type="entry name" value="U6 SNRNA-ASSOCIATED SM-LIKE PROTEIN LSM6"/>
    <property type="match status" value="1"/>
</dbReference>
<keyword evidence="7" id="KW-0819">tRNA processing</keyword>
<dbReference type="GO" id="GO:0005688">
    <property type="term" value="C:U6 snRNP"/>
    <property type="evidence" value="ECO:0007669"/>
    <property type="project" value="TreeGrafter"/>
</dbReference>
<organism evidence="15">
    <name type="scientific">Cyberlindnera fabianii</name>
    <name type="common">Yeast</name>
    <name type="synonym">Hansenula fabianii</name>
    <dbReference type="NCBI Taxonomy" id="36022"/>
    <lineage>
        <taxon>Eukaryota</taxon>
        <taxon>Fungi</taxon>
        <taxon>Dikarya</taxon>
        <taxon>Ascomycota</taxon>
        <taxon>Saccharomycotina</taxon>
        <taxon>Saccharomycetes</taxon>
        <taxon>Phaffomycetales</taxon>
        <taxon>Phaffomycetaceae</taxon>
        <taxon>Cyberlindnera</taxon>
    </lineage>
</organism>
<evidence type="ECO:0000256" key="8">
    <source>
        <dbReference type="ARBA" id="ARBA00022728"/>
    </source>
</evidence>
<evidence type="ECO:0000256" key="12">
    <source>
        <dbReference type="ARBA" id="ARBA00023274"/>
    </source>
</evidence>
<dbReference type="EMBL" id="LK052886">
    <property type="protein sequence ID" value="CDR37342.1"/>
    <property type="molecule type" value="Genomic_DNA"/>
</dbReference>
<dbReference type="VEuPathDB" id="FungiDB:BON22_0409"/>
<keyword evidence="6 13" id="KW-0507">mRNA processing</keyword>
<feature type="domain" description="Sm" evidence="14">
    <location>
        <begin position="11"/>
        <end position="83"/>
    </location>
</feature>
<dbReference type="OrthoDB" id="268799at2759"/>
<dbReference type="GO" id="GO:0030490">
    <property type="term" value="P:maturation of SSU-rRNA"/>
    <property type="evidence" value="ECO:0007669"/>
    <property type="project" value="TreeGrafter"/>
</dbReference>
<evidence type="ECO:0000256" key="9">
    <source>
        <dbReference type="ARBA" id="ARBA00022884"/>
    </source>
</evidence>
<dbReference type="GO" id="GO:0003723">
    <property type="term" value="F:RNA binding"/>
    <property type="evidence" value="ECO:0007669"/>
    <property type="project" value="UniProtKB-UniRule"/>
</dbReference>
<keyword evidence="10 13" id="KW-0508">mRNA splicing</keyword>
<dbReference type="PROSITE" id="PS52002">
    <property type="entry name" value="SM"/>
    <property type="match status" value="1"/>
</dbReference>
<evidence type="ECO:0000256" key="10">
    <source>
        <dbReference type="ARBA" id="ARBA00023187"/>
    </source>
</evidence>
<dbReference type="PANTHER" id="PTHR11021">
    <property type="entry name" value="SMALL NUCLEAR RIBONUCLEOPROTEIN F SNRNP-F"/>
    <property type="match status" value="1"/>
</dbReference>
<dbReference type="AlphaFoldDB" id="A0A061AIE0"/>
<keyword evidence="12 13" id="KW-0687">Ribonucleoprotein</keyword>
<keyword evidence="4" id="KW-0963">Cytoplasm</keyword>
<dbReference type="GO" id="GO:0008033">
    <property type="term" value="P:tRNA processing"/>
    <property type="evidence" value="ECO:0007669"/>
    <property type="project" value="UniProtKB-KW"/>
</dbReference>
<evidence type="ECO:0000256" key="4">
    <source>
        <dbReference type="ARBA" id="ARBA00022490"/>
    </source>
</evidence>
<keyword evidence="9 13" id="KW-0694">RNA-binding</keyword>
<evidence type="ECO:0000256" key="7">
    <source>
        <dbReference type="ARBA" id="ARBA00022694"/>
    </source>
</evidence>
<evidence type="ECO:0000256" key="13">
    <source>
        <dbReference type="PIRNR" id="PIRNR006609"/>
    </source>
</evidence>
<dbReference type="InterPro" id="IPR016487">
    <property type="entry name" value="Lsm6/sSmF"/>
</dbReference>
<proteinExistence type="inferred from homology"/>
<dbReference type="GO" id="GO:0005730">
    <property type="term" value="C:nucleolus"/>
    <property type="evidence" value="ECO:0007669"/>
    <property type="project" value="TreeGrafter"/>
</dbReference>
<evidence type="ECO:0000256" key="3">
    <source>
        <dbReference type="ARBA" id="ARBA00007927"/>
    </source>
</evidence>
<dbReference type="GO" id="GO:0005681">
    <property type="term" value="C:spliceosomal complex"/>
    <property type="evidence" value="ECO:0007669"/>
    <property type="project" value="UniProtKB-KW"/>
</dbReference>
<evidence type="ECO:0000256" key="6">
    <source>
        <dbReference type="ARBA" id="ARBA00022664"/>
    </source>
</evidence>
<reference evidence="15" key="1">
    <citation type="journal article" date="2014" name="Genome Announc.">
        <title>Genome sequence of the yeast Cyberlindnera fabianii (Hansenula fabianii).</title>
        <authorList>
            <person name="Freel K.C."/>
            <person name="Sarilar V."/>
            <person name="Neuveglise C."/>
            <person name="Devillers H."/>
            <person name="Friedrich A."/>
            <person name="Schacherer J."/>
        </authorList>
    </citation>
    <scope>NUCLEOTIDE SEQUENCE</scope>
    <source>
        <strain evidence="15">YJS4271</strain>
    </source>
</reference>